<dbReference type="SMART" id="SM00487">
    <property type="entry name" value="DEXDc"/>
    <property type="match status" value="1"/>
</dbReference>
<dbReference type="PANTHER" id="PTHR30580:SF0">
    <property type="entry name" value="PRIMOSOMAL PROTEIN N"/>
    <property type="match status" value="1"/>
</dbReference>
<comment type="cofactor">
    <cofactor evidence="11">
        <name>Zn(2+)</name>
        <dbReference type="ChEBI" id="CHEBI:29105"/>
    </cofactor>
    <text evidence="11">Binds 2 zinc ions per subunit.</text>
</comment>
<accession>A0ABV3X2U8</accession>
<evidence type="ECO:0000256" key="8">
    <source>
        <dbReference type="ARBA" id="ARBA00022840"/>
    </source>
</evidence>
<dbReference type="Pfam" id="PF00270">
    <property type="entry name" value="DEAD"/>
    <property type="match status" value="1"/>
</dbReference>
<gene>
    <name evidence="11 14" type="primary">priA</name>
    <name evidence="14" type="ORF">QCO44_00480</name>
</gene>
<dbReference type="Proteomes" id="UP001559623">
    <property type="component" value="Unassembled WGS sequence"/>
</dbReference>
<dbReference type="Pfam" id="PF18319">
    <property type="entry name" value="Zn_ribbon_PriA"/>
    <property type="match status" value="1"/>
</dbReference>
<evidence type="ECO:0000256" key="3">
    <source>
        <dbReference type="ARBA" id="ARBA00022723"/>
    </source>
</evidence>
<dbReference type="PANTHER" id="PTHR30580">
    <property type="entry name" value="PRIMOSOMAL PROTEIN N"/>
    <property type="match status" value="1"/>
</dbReference>
<organism evidence="14 15">
    <name type="scientific">Selenomonas sputigena</name>
    <dbReference type="NCBI Taxonomy" id="69823"/>
    <lineage>
        <taxon>Bacteria</taxon>
        <taxon>Bacillati</taxon>
        <taxon>Bacillota</taxon>
        <taxon>Negativicutes</taxon>
        <taxon>Selenomonadales</taxon>
        <taxon>Selenomonadaceae</taxon>
        <taxon>Selenomonas</taxon>
    </lineage>
</organism>
<dbReference type="PROSITE" id="PS51192">
    <property type="entry name" value="HELICASE_ATP_BIND_1"/>
    <property type="match status" value="1"/>
</dbReference>
<dbReference type="Pfam" id="PF00271">
    <property type="entry name" value="Helicase_C"/>
    <property type="match status" value="1"/>
</dbReference>
<feature type="domain" description="Helicase ATP-binding" evidence="12">
    <location>
        <begin position="287"/>
        <end position="453"/>
    </location>
</feature>
<dbReference type="RefSeq" id="WP_368845857.1">
    <property type="nucleotide sequence ID" value="NZ_CP194411.1"/>
</dbReference>
<evidence type="ECO:0000256" key="6">
    <source>
        <dbReference type="ARBA" id="ARBA00022806"/>
    </source>
</evidence>
<protein>
    <recommendedName>
        <fullName evidence="11">Replication restart protein PriA</fullName>
    </recommendedName>
    <alternativeName>
        <fullName evidence="11">ATP-dependent DNA helicase PriA</fullName>
        <ecNumber evidence="11">5.6.2.4</ecNumber>
    </alternativeName>
    <alternativeName>
        <fullName evidence="11">DNA 3'-5' helicase PriA</fullName>
    </alternativeName>
</protein>
<dbReference type="PROSITE" id="PS51194">
    <property type="entry name" value="HELICASE_CTER"/>
    <property type="match status" value="1"/>
</dbReference>
<comment type="catalytic activity">
    <reaction evidence="11">
        <text>ATP + H2O = ADP + phosphate + H(+)</text>
        <dbReference type="Rhea" id="RHEA:13065"/>
        <dbReference type="ChEBI" id="CHEBI:15377"/>
        <dbReference type="ChEBI" id="CHEBI:15378"/>
        <dbReference type="ChEBI" id="CHEBI:30616"/>
        <dbReference type="ChEBI" id="CHEBI:43474"/>
        <dbReference type="ChEBI" id="CHEBI:456216"/>
        <dbReference type="EC" id="5.6.2.4"/>
    </reaction>
</comment>
<dbReference type="InterPro" id="IPR041222">
    <property type="entry name" value="PriA_3primeBD"/>
</dbReference>
<keyword evidence="10 11" id="KW-0413">Isomerase</keyword>
<dbReference type="InterPro" id="IPR041236">
    <property type="entry name" value="PriA_C"/>
</dbReference>
<feature type="domain" description="Helicase C-terminal" evidence="13">
    <location>
        <begin position="545"/>
        <end position="708"/>
    </location>
</feature>
<keyword evidence="15" id="KW-1185">Reference proteome</keyword>
<evidence type="ECO:0000256" key="4">
    <source>
        <dbReference type="ARBA" id="ARBA00022741"/>
    </source>
</evidence>
<dbReference type="SUPFAM" id="SSF161187">
    <property type="entry name" value="YfgJ-like"/>
    <property type="match status" value="1"/>
</dbReference>
<dbReference type="InterPro" id="IPR005259">
    <property type="entry name" value="PriA"/>
</dbReference>
<reference evidence="14 15" key="1">
    <citation type="submission" date="2023-04" db="EMBL/GenBank/DDBJ databases">
        <title>Genome Sequence of Selenomonas sputigena ATCC 33150.</title>
        <authorList>
            <person name="Miller D.P."/>
            <person name="Anvari S."/>
            <person name="Polson S.W."/>
            <person name="Macdonald M."/>
            <person name="Mcdowell J.V."/>
        </authorList>
    </citation>
    <scope>NUCLEOTIDE SEQUENCE [LARGE SCALE GENOMIC DNA]</scope>
    <source>
        <strain evidence="14 15">ATCC 33150</strain>
    </source>
</reference>
<sequence>MLTAEVFVNVPVKSIAQAYTYRVPETLAFLAQGWRVLVPFGGRRVEGFVLSVAAHMEAAPSDYKLKDIISAVDEEAWFLPEMIETARWMADFYLCPLAGAMRLFMPGKSGLKIAVEYEAVEGADLLHLTEEEKLLYQSLLDRGSLNVSAVRKALPKLGERLAPLLSRLVQQKLVRKSYQAQKRDKARYENYVFLNAPLDETMLARYARRPAQRRLLELLAAKDGQSSAALRTAGISAAVIQAAVKTGAVRIERRRLLRDSYRDLAGSMEPVCLSEQQQAALDAVRPYIERGENHAFLLQGVTGSGKTQVYIEAAALVRQAGRKVIVLVPEIALTSQIVLAFKGYFAEDIIVMHSQLSLAERNDAILRVRRGEAGIVIGARSALFTPAADIGLIILDEEQDMSYKQDEAPRYHARPIAEEMARLHRAVLLLGSATPSLETSYRARRGELTHLLMPERIGRKPLPHVEAVDMREELHQGNRHIISRRLRRLIEDTMEKKEQLILMLNRRGFSTFVMCRSCGAVVKCPECSLPLVYHRSGRLLCHHCDIEQAVPLLCPECGSPYIKYFGSGTEKLEAELRALVPEARVVRMDRDTTSRKLAHQEILAAFREKKYDILLGTQMVAKGHDIPNVTAVGILSADSSLNMPDFRAAERCFMLITQTAGRAGRGDVPGQVVVQGYTPEHYAVAAALQQDYEAFYRQELPLRETLFYPPFSRLVKLIVQHEAEEAARHEACRIQERFLSAFAGMEGQQIIGPAPALIAKFRNIYRFVLLIKTADLAKTCDFLRGEGLAVRNDVLVDIDPIMTM</sequence>
<evidence type="ECO:0000256" key="10">
    <source>
        <dbReference type="ARBA" id="ARBA00023235"/>
    </source>
</evidence>
<evidence type="ECO:0000256" key="11">
    <source>
        <dbReference type="HAMAP-Rule" id="MF_00983"/>
    </source>
</evidence>
<keyword evidence="6 11" id="KW-0347">Helicase</keyword>
<feature type="binding site" evidence="11">
    <location>
        <position position="544"/>
    </location>
    <ligand>
        <name>Zn(2+)</name>
        <dbReference type="ChEBI" id="CHEBI:29105"/>
        <label>2</label>
    </ligand>
</feature>
<dbReference type="Gene3D" id="3.40.1440.60">
    <property type="entry name" value="PriA, 3(prime) DNA-binding domain"/>
    <property type="match status" value="1"/>
</dbReference>
<dbReference type="Gene3D" id="3.40.50.300">
    <property type="entry name" value="P-loop containing nucleotide triphosphate hydrolases"/>
    <property type="match status" value="2"/>
</dbReference>
<dbReference type="SUPFAM" id="SSF52540">
    <property type="entry name" value="P-loop containing nucleoside triphosphate hydrolases"/>
    <property type="match status" value="1"/>
</dbReference>
<comment type="subunit">
    <text evidence="11">Component of the replication restart primosome.</text>
</comment>
<dbReference type="EMBL" id="JARVLH010000001">
    <property type="protein sequence ID" value="MEX5284125.1"/>
    <property type="molecule type" value="Genomic_DNA"/>
</dbReference>
<keyword evidence="3 11" id="KW-0479">Metal-binding</keyword>
<feature type="binding site" evidence="11">
    <location>
        <position position="541"/>
    </location>
    <ligand>
        <name>Zn(2+)</name>
        <dbReference type="ChEBI" id="CHEBI:29105"/>
        <label>2</label>
    </ligand>
</feature>
<evidence type="ECO:0000256" key="1">
    <source>
        <dbReference type="ARBA" id="ARBA00022515"/>
    </source>
</evidence>
<keyword evidence="4 11" id="KW-0547">Nucleotide-binding</keyword>
<keyword evidence="5 11" id="KW-0378">Hydrolase</keyword>
<dbReference type="InterPro" id="IPR027417">
    <property type="entry name" value="P-loop_NTPase"/>
</dbReference>
<dbReference type="HAMAP" id="MF_00983">
    <property type="entry name" value="PriA"/>
    <property type="match status" value="1"/>
</dbReference>
<dbReference type="NCBIfam" id="TIGR00595">
    <property type="entry name" value="priA"/>
    <property type="match status" value="1"/>
</dbReference>
<comment type="caution">
    <text evidence="14">The sequence shown here is derived from an EMBL/GenBank/DDBJ whole genome shotgun (WGS) entry which is preliminary data.</text>
</comment>
<comment type="function">
    <text evidence="11">Initiates the restart of stalled replication forks, which reloads the replicative helicase on sites other than the origin of replication. Recognizes and binds to abandoned replication forks and remodels them to uncover a helicase loading site. Promotes assembly of the primosome at these replication forks.</text>
</comment>
<feature type="binding site" evidence="11">
    <location>
        <position position="554"/>
    </location>
    <ligand>
        <name>Zn(2+)</name>
        <dbReference type="ChEBI" id="CHEBI:29105"/>
        <label>1</label>
    </ligand>
</feature>
<feature type="binding site" evidence="11">
    <location>
        <position position="557"/>
    </location>
    <ligand>
        <name>Zn(2+)</name>
        <dbReference type="ChEBI" id="CHEBI:29105"/>
        <label>1</label>
    </ligand>
</feature>
<keyword evidence="1 11" id="KW-0639">Primosome</keyword>
<dbReference type="EC" id="5.6.2.4" evidence="11"/>
<feature type="binding site" evidence="11">
    <location>
        <position position="515"/>
    </location>
    <ligand>
        <name>Zn(2+)</name>
        <dbReference type="ChEBI" id="CHEBI:29105"/>
        <label>1</label>
    </ligand>
</feature>
<feature type="binding site" evidence="11">
    <location>
        <position position="518"/>
    </location>
    <ligand>
        <name>Zn(2+)</name>
        <dbReference type="ChEBI" id="CHEBI:29105"/>
        <label>1</label>
    </ligand>
</feature>
<dbReference type="SMART" id="SM00490">
    <property type="entry name" value="HELICc"/>
    <property type="match status" value="1"/>
</dbReference>
<keyword evidence="7 11" id="KW-0862">Zinc</keyword>
<proteinExistence type="inferred from homology"/>
<dbReference type="CDD" id="cd18804">
    <property type="entry name" value="SF2_C_priA"/>
    <property type="match status" value="1"/>
</dbReference>
<dbReference type="InterPro" id="IPR001650">
    <property type="entry name" value="Helicase_C-like"/>
</dbReference>
<evidence type="ECO:0000313" key="14">
    <source>
        <dbReference type="EMBL" id="MEX5284125.1"/>
    </source>
</evidence>
<dbReference type="Pfam" id="PF18074">
    <property type="entry name" value="PriA_C"/>
    <property type="match status" value="1"/>
</dbReference>
<feature type="binding site" evidence="11">
    <location>
        <position position="527"/>
    </location>
    <ligand>
        <name>Zn(2+)</name>
        <dbReference type="ChEBI" id="CHEBI:29105"/>
        <label>2</label>
    </ligand>
</feature>
<feature type="binding site" evidence="11">
    <location>
        <position position="524"/>
    </location>
    <ligand>
        <name>Zn(2+)</name>
        <dbReference type="ChEBI" id="CHEBI:29105"/>
        <label>2</label>
    </ligand>
</feature>
<dbReference type="InterPro" id="IPR014001">
    <property type="entry name" value="Helicase_ATP-bd"/>
</dbReference>
<dbReference type="Pfam" id="PF17764">
    <property type="entry name" value="PriA_3primeBD"/>
    <property type="match status" value="1"/>
</dbReference>
<evidence type="ECO:0000256" key="7">
    <source>
        <dbReference type="ARBA" id="ARBA00022833"/>
    </source>
</evidence>
<comment type="catalytic activity">
    <reaction evidence="11">
        <text>Couples ATP hydrolysis with the unwinding of duplex DNA by translocating in the 3'-5' direction.</text>
        <dbReference type="EC" id="5.6.2.4"/>
    </reaction>
</comment>
<evidence type="ECO:0000259" key="13">
    <source>
        <dbReference type="PROSITE" id="PS51194"/>
    </source>
</evidence>
<comment type="similarity">
    <text evidence="11">Belongs to the helicase family. PriA subfamily.</text>
</comment>
<evidence type="ECO:0000256" key="5">
    <source>
        <dbReference type="ARBA" id="ARBA00022801"/>
    </source>
</evidence>
<dbReference type="InterPro" id="IPR040498">
    <property type="entry name" value="PriA_CRR"/>
</dbReference>
<keyword evidence="9 11" id="KW-0238">DNA-binding</keyword>
<dbReference type="InterPro" id="IPR011545">
    <property type="entry name" value="DEAD/DEAH_box_helicase_dom"/>
</dbReference>
<evidence type="ECO:0000259" key="12">
    <source>
        <dbReference type="PROSITE" id="PS51192"/>
    </source>
</evidence>
<name>A0ABV3X2U8_9FIRM</name>
<keyword evidence="2 11" id="KW-0235">DNA replication</keyword>
<keyword evidence="8 11" id="KW-0067">ATP-binding</keyword>
<evidence type="ECO:0000256" key="2">
    <source>
        <dbReference type="ARBA" id="ARBA00022705"/>
    </source>
</evidence>
<evidence type="ECO:0000256" key="9">
    <source>
        <dbReference type="ARBA" id="ARBA00023125"/>
    </source>
</evidence>
<evidence type="ECO:0000313" key="15">
    <source>
        <dbReference type="Proteomes" id="UP001559623"/>
    </source>
</evidence>
<dbReference type="InterPro" id="IPR042115">
    <property type="entry name" value="PriA_3primeBD_sf"/>
</dbReference>